<dbReference type="InterPro" id="IPR036388">
    <property type="entry name" value="WH-like_DNA-bd_sf"/>
</dbReference>
<evidence type="ECO:0000256" key="2">
    <source>
        <dbReference type="ARBA" id="ARBA00023125"/>
    </source>
</evidence>
<dbReference type="PROSITE" id="PS50949">
    <property type="entry name" value="HTH_GNTR"/>
    <property type="match status" value="1"/>
</dbReference>
<evidence type="ECO:0000256" key="3">
    <source>
        <dbReference type="ARBA" id="ARBA00023163"/>
    </source>
</evidence>
<organism evidence="5 6">
    <name type="scientific">Actinomadura vinacea</name>
    <dbReference type="NCBI Taxonomy" id="115336"/>
    <lineage>
        <taxon>Bacteria</taxon>
        <taxon>Bacillati</taxon>
        <taxon>Actinomycetota</taxon>
        <taxon>Actinomycetes</taxon>
        <taxon>Streptosporangiales</taxon>
        <taxon>Thermomonosporaceae</taxon>
        <taxon>Actinomadura</taxon>
    </lineage>
</organism>
<dbReference type="Pfam" id="PF07729">
    <property type="entry name" value="FCD"/>
    <property type="match status" value="1"/>
</dbReference>
<proteinExistence type="predicted"/>
<dbReference type="CDD" id="cd07377">
    <property type="entry name" value="WHTH_GntR"/>
    <property type="match status" value="1"/>
</dbReference>
<keyword evidence="1" id="KW-0805">Transcription regulation</keyword>
<dbReference type="PANTHER" id="PTHR43537:SF45">
    <property type="entry name" value="GNTR FAMILY REGULATORY PROTEIN"/>
    <property type="match status" value="1"/>
</dbReference>
<dbReference type="Pfam" id="PF00392">
    <property type="entry name" value="GntR"/>
    <property type="match status" value="1"/>
</dbReference>
<dbReference type="PANTHER" id="PTHR43537">
    <property type="entry name" value="TRANSCRIPTIONAL REGULATOR, GNTR FAMILY"/>
    <property type="match status" value="1"/>
</dbReference>
<comment type="caution">
    <text evidence="5">The sequence shown here is derived from an EMBL/GenBank/DDBJ whole genome shotgun (WGS) entry which is preliminary data.</text>
</comment>
<feature type="domain" description="HTH gntR-type" evidence="4">
    <location>
        <begin position="10"/>
        <end position="77"/>
    </location>
</feature>
<dbReference type="InterPro" id="IPR011711">
    <property type="entry name" value="GntR_C"/>
</dbReference>
<dbReference type="SUPFAM" id="SSF46785">
    <property type="entry name" value="Winged helix' DNA-binding domain"/>
    <property type="match status" value="1"/>
</dbReference>
<dbReference type="InterPro" id="IPR036390">
    <property type="entry name" value="WH_DNA-bd_sf"/>
</dbReference>
<gene>
    <name evidence="5" type="ORF">GCM10010191_46640</name>
</gene>
<dbReference type="Gene3D" id="1.10.10.10">
    <property type="entry name" value="Winged helix-like DNA-binding domain superfamily/Winged helix DNA-binding domain"/>
    <property type="match status" value="1"/>
</dbReference>
<dbReference type="InterPro" id="IPR000524">
    <property type="entry name" value="Tscrpt_reg_HTH_GntR"/>
</dbReference>
<dbReference type="Proteomes" id="UP001501231">
    <property type="component" value="Unassembled WGS sequence"/>
</dbReference>
<reference evidence="5 6" key="1">
    <citation type="journal article" date="2019" name="Int. J. Syst. Evol. Microbiol.">
        <title>The Global Catalogue of Microorganisms (GCM) 10K type strain sequencing project: providing services to taxonomists for standard genome sequencing and annotation.</title>
        <authorList>
            <consortium name="The Broad Institute Genomics Platform"/>
            <consortium name="The Broad Institute Genome Sequencing Center for Infectious Disease"/>
            <person name="Wu L."/>
            <person name="Ma J."/>
        </authorList>
    </citation>
    <scope>NUCLEOTIDE SEQUENCE [LARGE SCALE GENOMIC DNA]</scope>
    <source>
        <strain evidence="5 6">JCM 3325</strain>
    </source>
</reference>
<protein>
    <submittedName>
        <fullName evidence="5">GntR family transcriptional regulator</fullName>
    </submittedName>
</protein>
<keyword evidence="3" id="KW-0804">Transcription</keyword>
<evidence type="ECO:0000313" key="5">
    <source>
        <dbReference type="EMBL" id="GAA2428272.1"/>
    </source>
</evidence>
<sequence>MSVLPASPPESRRDWILHNLRERIASGDLAAGDRLVERDISATYGISRGPVREAIMILEQEGLVVSHAYRGAVVAEITQKEISDILVPIRLVIEKVAFRGAAETANDDLLSALEGIVQSMESATQPLDAQRLADFDVAFHETVIAAAQHTQSLQIWRTIQPRVRAYFLRDAPHHDSPHAVVEQHRTLLNALRSGDPQRAEAEITEHIGTYLDD</sequence>
<keyword evidence="2" id="KW-0238">DNA-binding</keyword>
<name>A0ABN3JH19_9ACTN</name>
<dbReference type="Gene3D" id="1.20.120.530">
    <property type="entry name" value="GntR ligand-binding domain-like"/>
    <property type="match status" value="1"/>
</dbReference>
<dbReference type="SMART" id="SM00345">
    <property type="entry name" value="HTH_GNTR"/>
    <property type="match status" value="1"/>
</dbReference>
<dbReference type="EMBL" id="BAAARW010000016">
    <property type="protein sequence ID" value="GAA2428272.1"/>
    <property type="molecule type" value="Genomic_DNA"/>
</dbReference>
<evidence type="ECO:0000259" key="4">
    <source>
        <dbReference type="PROSITE" id="PS50949"/>
    </source>
</evidence>
<dbReference type="SUPFAM" id="SSF48008">
    <property type="entry name" value="GntR ligand-binding domain-like"/>
    <property type="match status" value="1"/>
</dbReference>
<dbReference type="RefSeq" id="WP_344591573.1">
    <property type="nucleotide sequence ID" value="NZ_BAAARW010000016.1"/>
</dbReference>
<evidence type="ECO:0000313" key="6">
    <source>
        <dbReference type="Proteomes" id="UP001501231"/>
    </source>
</evidence>
<evidence type="ECO:0000256" key="1">
    <source>
        <dbReference type="ARBA" id="ARBA00023015"/>
    </source>
</evidence>
<dbReference type="InterPro" id="IPR008920">
    <property type="entry name" value="TF_FadR/GntR_C"/>
</dbReference>
<dbReference type="SMART" id="SM00895">
    <property type="entry name" value="FCD"/>
    <property type="match status" value="1"/>
</dbReference>
<accession>A0ABN3JH19</accession>
<dbReference type="PRINTS" id="PR00035">
    <property type="entry name" value="HTHGNTR"/>
</dbReference>
<keyword evidence="6" id="KW-1185">Reference proteome</keyword>